<name>A0A9E6RC29_9HYPH</name>
<evidence type="ECO:0000256" key="1">
    <source>
        <dbReference type="ARBA" id="ARBA00022676"/>
    </source>
</evidence>
<dbReference type="PANTHER" id="PTHR34136">
    <property type="match status" value="1"/>
</dbReference>
<proteinExistence type="predicted"/>
<evidence type="ECO:0000313" key="3">
    <source>
        <dbReference type="EMBL" id="QZO01497.1"/>
    </source>
</evidence>
<evidence type="ECO:0000313" key="4">
    <source>
        <dbReference type="Proteomes" id="UP000825701"/>
    </source>
</evidence>
<dbReference type="KEGG" id="cmet:K6K41_08730"/>
<dbReference type="GO" id="GO:0016758">
    <property type="term" value="F:hexosyltransferase activity"/>
    <property type="evidence" value="ECO:0007669"/>
    <property type="project" value="TreeGrafter"/>
</dbReference>
<keyword evidence="2" id="KW-0808">Transferase</keyword>
<dbReference type="EMBL" id="CP081869">
    <property type="protein sequence ID" value="QZO01497.1"/>
    <property type="molecule type" value="Genomic_DNA"/>
</dbReference>
<reference evidence="3" key="1">
    <citation type="submission" date="2021-08" db="EMBL/GenBank/DDBJ databases">
        <authorList>
            <person name="Zhang H."/>
            <person name="Xu M."/>
            <person name="Yu Z."/>
            <person name="Yang L."/>
            <person name="Cai Y."/>
        </authorList>
    </citation>
    <scope>NUCLEOTIDE SEQUENCE</scope>
    <source>
        <strain evidence="3">CHL1</strain>
    </source>
</reference>
<dbReference type="Pfam" id="PF03808">
    <property type="entry name" value="Glyco_tran_WecG"/>
    <property type="match status" value="1"/>
</dbReference>
<keyword evidence="1" id="KW-0328">Glycosyltransferase</keyword>
<dbReference type="InterPro" id="IPR004629">
    <property type="entry name" value="WecG_TagA_CpsF"/>
</dbReference>
<dbReference type="Proteomes" id="UP000825701">
    <property type="component" value="Chromosome"/>
</dbReference>
<dbReference type="PANTHER" id="PTHR34136:SF1">
    <property type="entry name" value="UDP-N-ACETYL-D-MANNOSAMINURONIC ACID TRANSFERASE"/>
    <property type="match status" value="1"/>
</dbReference>
<keyword evidence="4" id="KW-1185">Reference proteome</keyword>
<sequence>MATRQEQFVATHARDIEAPVILMVGALFDFVAGRVIRAPRFVRAARAEWMFRLLQEPRRLGRRYTLDVVRFLARLLWMKTSRRRRPSSIKRRLRPEN</sequence>
<gene>
    <name evidence="3" type="ORF">K6K41_08730</name>
</gene>
<protein>
    <submittedName>
        <fullName evidence="3">WecB/TagA/CpsF family glycosyltransferase</fullName>
    </submittedName>
</protein>
<organism evidence="3 4">
    <name type="scientific">Chenggangzhangella methanolivorans</name>
    <dbReference type="NCBI Taxonomy" id="1437009"/>
    <lineage>
        <taxon>Bacteria</taxon>
        <taxon>Pseudomonadati</taxon>
        <taxon>Pseudomonadota</taxon>
        <taxon>Alphaproteobacteria</taxon>
        <taxon>Hyphomicrobiales</taxon>
        <taxon>Methylopilaceae</taxon>
        <taxon>Chenggangzhangella</taxon>
    </lineage>
</organism>
<dbReference type="AlphaFoldDB" id="A0A9E6RC29"/>
<accession>A0A9E6RC29</accession>
<evidence type="ECO:0000256" key="2">
    <source>
        <dbReference type="ARBA" id="ARBA00022679"/>
    </source>
</evidence>